<dbReference type="Proteomes" id="UP000004191">
    <property type="component" value="Unassembled WGS sequence"/>
</dbReference>
<dbReference type="AlphaFoldDB" id="H3NPC2"/>
<dbReference type="STRING" id="883114.HMPREF9709_01183"/>
<dbReference type="EMBL" id="AGEI01000023">
    <property type="protein sequence ID" value="EHR33435.1"/>
    <property type="molecule type" value="Genomic_DNA"/>
</dbReference>
<gene>
    <name evidence="1" type="ORF">HMPREF9709_01183</name>
</gene>
<organism evidence="1 2">
    <name type="scientific">Helcococcus kunzii ATCC 51366</name>
    <dbReference type="NCBI Taxonomy" id="883114"/>
    <lineage>
        <taxon>Bacteria</taxon>
        <taxon>Bacillati</taxon>
        <taxon>Bacillota</taxon>
        <taxon>Tissierellia</taxon>
        <taxon>Tissierellales</taxon>
        <taxon>Peptoniphilaceae</taxon>
        <taxon>Helcococcus</taxon>
    </lineage>
</organism>
<accession>H3NPC2</accession>
<evidence type="ECO:0000313" key="2">
    <source>
        <dbReference type="Proteomes" id="UP000004191"/>
    </source>
</evidence>
<proteinExistence type="predicted"/>
<name>H3NPC2_9FIRM</name>
<dbReference type="GeneID" id="96999168"/>
<sequence>MKINGIDLKNFNARLVERSLESSEIRIDTEWPEKSLLPFIGDDIFYNYKPLKLDIEYKGNFQTTNLNKSKLIAQLSKCEITEFGLGKNILFGYLSNHSVKIDNGKYQRVEYELMVIEYMPEVETTNFKIINPGTGITPATIEITPSKAGAYVLYINQGTINEVKITLNNMIVGKARTIGIESGVFEGVNNKFSDTIFFTYPKLIPGENNIKITPAATIKTKFKPRII</sequence>
<evidence type="ECO:0000313" key="1">
    <source>
        <dbReference type="EMBL" id="EHR33435.1"/>
    </source>
</evidence>
<dbReference type="OrthoDB" id="2067591at2"/>
<protein>
    <submittedName>
        <fullName evidence="1">Uncharacterized protein</fullName>
    </submittedName>
</protein>
<keyword evidence="2" id="KW-1185">Reference proteome</keyword>
<dbReference type="RefSeq" id="WP_005398698.1">
    <property type="nucleotide sequence ID" value="NZ_JH601088.1"/>
</dbReference>
<reference evidence="1 2" key="1">
    <citation type="submission" date="2012-01" db="EMBL/GenBank/DDBJ databases">
        <title>The Genome Sequence of Helcococcus kunzii ATCC 51366.</title>
        <authorList>
            <consortium name="The Broad Institute Genome Sequencing Platform"/>
            <person name="Earl A."/>
            <person name="Ward D."/>
            <person name="Feldgarden M."/>
            <person name="Gevers D."/>
            <person name="Huys G."/>
            <person name="Young S.K."/>
            <person name="Zeng Q."/>
            <person name="Gargeya S."/>
            <person name="Fitzgerald M."/>
            <person name="Haas B."/>
            <person name="Abouelleil A."/>
            <person name="Alvarado L."/>
            <person name="Arachchi H.M."/>
            <person name="Berlin A."/>
            <person name="Chapman S.B."/>
            <person name="Gearin G."/>
            <person name="Goldberg J."/>
            <person name="Griggs A."/>
            <person name="Gujja S."/>
            <person name="Hansen M."/>
            <person name="Heiman D."/>
            <person name="Howarth C."/>
            <person name="Larimer J."/>
            <person name="Lui A."/>
            <person name="MacDonald P.J.P."/>
            <person name="McCowen C."/>
            <person name="Montmayeur A."/>
            <person name="Murphy C."/>
            <person name="Neiman D."/>
            <person name="Pearson M."/>
            <person name="Priest M."/>
            <person name="Roberts A."/>
            <person name="Saif S."/>
            <person name="Shea T."/>
            <person name="Sisk P."/>
            <person name="Stolte C."/>
            <person name="Sykes S."/>
            <person name="Wortman J."/>
            <person name="Nusbaum C."/>
            <person name="Birren B."/>
        </authorList>
    </citation>
    <scope>NUCLEOTIDE SEQUENCE [LARGE SCALE GENOMIC DNA]</scope>
    <source>
        <strain evidence="1 2">ATCC 51366</strain>
    </source>
</reference>
<dbReference type="HOGENOM" id="CLU_1218409_0_0_9"/>
<comment type="caution">
    <text evidence="1">The sequence shown here is derived from an EMBL/GenBank/DDBJ whole genome shotgun (WGS) entry which is preliminary data.</text>
</comment>